<evidence type="ECO:0000256" key="1">
    <source>
        <dbReference type="SAM" id="SignalP"/>
    </source>
</evidence>
<dbReference type="Proteomes" id="UP001279734">
    <property type="component" value="Unassembled WGS sequence"/>
</dbReference>
<feature type="signal peptide" evidence="1">
    <location>
        <begin position="1"/>
        <end position="17"/>
    </location>
</feature>
<evidence type="ECO:0008006" key="4">
    <source>
        <dbReference type="Google" id="ProtNLM"/>
    </source>
</evidence>
<protein>
    <recommendedName>
        <fullName evidence="4">Secreted protein</fullName>
    </recommendedName>
</protein>
<dbReference type="AlphaFoldDB" id="A0AAD3STI3"/>
<evidence type="ECO:0000313" key="2">
    <source>
        <dbReference type="EMBL" id="GMH16705.1"/>
    </source>
</evidence>
<sequence length="89" mass="9953">MAGFQVLLAVFLTYLEGVRLAPKEYHISFSITVFRRVAADAYVSSPCSKGIRISPSNAVIKRVVADAYLSSNYRLTFLQIVFSLLENFT</sequence>
<dbReference type="EMBL" id="BSYO01000017">
    <property type="protein sequence ID" value="GMH16705.1"/>
    <property type="molecule type" value="Genomic_DNA"/>
</dbReference>
<accession>A0AAD3STI3</accession>
<keyword evidence="1" id="KW-0732">Signal</keyword>
<comment type="caution">
    <text evidence="2">The sequence shown here is derived from an EMBL/GenBank/DDBJ whole genome shotgun (WGS) entry which is preliminary data.</text>
</comment>
<keyword evidence="3" id="KW-1185">Reference proteome</keyword>
<evidence type="ECO:0000313" key="3">
    <source>
        <dbReference type="Proteomes" id="UP001279734"/>
    </source>
</evidence>
<organism evidence="2 3">
    <name type="scientific">Nepenthes gracilis</name>
    <name type="common">Slender pitcher plant</name>
    <dbReference type="NCBI Taxonomy" id="150966"/>
    <lineage>
        <taxon>Eukaryota</taxon>
        <taxon>Viridiplantae</taxon>
        <taxon>Streptophyta</taxon>
        <taxon>Embryophyta</taxon>
        <taxon>Tracheophyta</taxon>
        <taxon>Spermatophyta</taxon>
        <taxon>Magnoliopsida</taxon>
        <taxon>eudicotyledons</taxon>
        <taxon>Gunneridae</taxon>
        <taxon>Pentapetalae</taxon>
        <taxon>Caryophyllales</taxon>
        <taxon>Nepenthaceae</taxon>
        <taxon>Nepenthes</taxon>
    </lineage>
</organism>
<feature type="chain" id="PRO_5041997045" description="Secreted protein" evidence="1">
    <location>
        <begin position="18"/>
        <end position="89"/>
    </location>
</feature>
<reference evidence="2" key="1">
    <citation type="submission" date="2023-05" db="EMBL/GenBank/DDBJ databases">
        <title>Nepenthes gracilis genome sequencing.</title>
        <authorList>
            <person name="Fukushima K."/>
        </authorList>
    </citation>
    <scope>NUCLEOTIDE SEQUENCE</scope>
    <source>
        <strain evidence="2">SING2019-196</strain>
    </source>
</reference>
<gene>
    <name evidence="2" type="ORF">Nepgr_018546</name>
</gene>
<name>A0AAD3STI3_NEPGR</name>
<proteinExistence type="predicted"/>